<dbReference type="AlphaFoldDB" id="A0AA38S0R0"/>
<dbReference type="EMBL" id="JANBVN010000003">
    <property type="protein sequence ID" value="KAJ9165553.1"/>
    <property type="molecule type" value="Genomic_DNA"/>
</dbReference>
<gene>
    <name evidence="1" type="ORF">NKR19_g272</name>
</gene>
<name>A0AA38S0R0_9PEZI</name>
<keyword evidence="2" id="KW-1185">Reference proteome</keyword>
<accession>A0AA38S0R0</accession>
<evidence type="ECO:0000313" key="1">
    <source>
        <dbReference type="EMBL" id="KAJ9165553.1"/>
    </source>
</evidence>
<evidence type="ECO:0000313" key="2">
    <source>
        <dbReference type="Proteomes" id="UP001174691"/>
    </source>
</evidence>
<sequence length="240" mass="26868">METVTSASLPPYAEAVSHTAADDLLQPVILVLDGQSIYAESDPTINLYEVNRGITSLGRATLNVKFTRIDRSAGNANPRPKHIYDLHHTPSLVRVPSTHAAEYFIEALAAPARRLLGHLGFRTTHGIPKDWAALPVDMRGWSELHYPPFVAGAAPVFEAHHREGVCRWTDGDGRDVAVEYDSDRQCRLLVTAPLPRETRDALVALWCCRLWQQSVNRQWPTLRTLYSGIFSGWKTSFDAW</sequence>
<proteinExistence type="predicted"/>
<comment type="caution">
    <text evidence="1">The sequence shown here is derived from an EMBL/GenBank/DDBJ whole genome shotgun (WGS) entry which is preliminary data.</text>
</comment>
<reference evidence="1" key="1">
    <citation type="submission" date="2022-07" db="EMBL/GenBank/DDBJ databases">
        <title>Fungi with potential for degradation of polypropylene.</title>
        <authorList>
            <person name="Gostincar C."/>
        </authorList>
    </citation>
    <scope>NUCLEOTIDE SEQUENCE</scope>
    <source>
        <strain evidence="1">EXF-13287</strain>
    </source>
</reference>
<organism evidence="1 2">
    <name type="scientific">Coniochaeta hoffmannii</name>
    <dbReference type="NCBI Taxonomy" id="91930"/>
    <lineage>
        <taxon>Eukaryota</taxon>
        <taxon>Fungi</taxon>
        <taxon>Dikarya</taxon>
        <taxon>Ascomycota</taxon>
        <taxon>Pezizomycotina</taxon>
        <taxon>Sordariomycetes</taxon>
        <taxon>Sordariomycetidae</taxon>
        <taxon>Coniochaetales</taxon>
        <taxon>Coniochaetaceae</taxon>
        <taxon>Coniochaeta</taxon>
    </lineage>
</organism>
<dbReference type="Proteomes" id="UP001174691">
    <property type="component" value="Unassembled WGS sequence"/>
</dbReference>
<protein>
    <submittedName>
        <fullName evidence="1">Uncharacterized protein</fullName>
    </submittedName>
</protein>